<comment type="subcellular location">
    <subcellularLocation>
        <location evidence="1">Secreted</location>
    </subcellularLocation>
</comment>
<dbReference type="InterPro" id="IPR019345">
    <property type="entry name" value="ARMET_C"/>
</dbReference>
<dbReference type="PANTHER" id="PTHR12990">
    <property type="entry name" value="ARMET-LIKE PROTEIN"/>
    <property type="match status" value="1"/>
</dbReference>
<feature type="chain" id="PRO_5029767599" description="Mesencephalic astrocyte-derived neurotrophic factor homolog" evidence="8">
    <location>
        <begin position="36"/>
        <end position="187"/>
    </location>
</feature>
<dbReference type="Proteomes" id="UP000594260">
    <property type="component" value="Unplaced"/>
</dbReference>
<dbReference type="Pfam" id="PF10208">
    <property type="entry name" value="ARMET_C"/>
    <property type="match status" value="1"/>
</dbReference>
<feature type="domain" description="ARMET C-terminal" evidence="9">
    <location>
        <begin position="140"/>
        <end position="178"/>
    </location>
</feature>
<dbReference type="InterPro" id="IPR045332">
    <property type="entry name" value="ARMET_N"/>
</dbReference>
<dbReference type="Gene3D" id="1.10.720.30">
    <property type="entry name" value="SAP domain"/>
    <property type="match status" value="1"/>
</dbReference>
<dbReference type="SUPFAM" id="SSF68906">
    <property type="entry name" value="SAP domain"/>
    <property type="match status" value="1"/>
</dbReference>
<proteinExistence type="inferred from homology"/>
<dbReference type="InParanoid" id="A0A7M7K4R1"/>
<comment type="similarity">
    <text evidence="2">Belongs to the ARMET family.</text>
</comment>
<dbReference type="OMA" id="EVCKGCA"/>
<protein>
    <recommendedName>
        <fullName evidence="3">Mesencephalic astrocyte-derived neurotrophic factor homolog</fullName>
    </recommendedName>
    <alternativeName>
        <fullName evidence="7">MANF/CDNF-like protein</fullName>
    </alternativeName>
</protein>
<evidence type="ECO:0000256" key="4">
    <source>
        <dbReference type="ARBA" id="ARBA00022525"/>
    </source>
</evidence>
<dbReference type="GO" id="GO:0031175">
    <property type="term" value="P:neuron projection development"/>
    <property type="evidence" value="ECO:0007669"/>
    <property type="project" value="TreeGrafter"/>
</dbReference>
<evidence type="ECO:0000313" key="12">
    <source>
        <dbReference type="Proteomes" id="UP000594260"/>
    </source>
</evidence>
<evidence type="ECO:0000256" key="1">
    <source>
        <dbReference type="ARBA" id="ARBA00004613"/>
    </source>
</evidence>
<organism evidence="11 12">
    <name type="scientific">Varroa destructor</name>
    <name type="common">Honeybee mite</name>
    <dbReference type="NCBI Taxonomy" id="109461"/>
    <lineage>
        <taxon>Eukaryota</taxon>
        <taxon>Metazoa</taxon>
        <taxon>Ecdysozoa</taxon>
        <taxon>Arthropoda</taxon>
        <taxon>Chelicerata</taxon>
        <taxon>Arachnida</taxon>
        <taxon>Acari</taxon>
        <taxon>Parasitiformes</taxon>
        <taxon>Mesostigmata</taxon>
        <taxon>Gamasina</taxon>
        <taxon>Dermanyssoidea</taxon>
        <taxon>Varroidae</taxon>
        <taxon>Varroa</taxon>
    </lineage>
</organism>
<dbReference type="GO" id="GO:0005615">
    <property type="term" value="C:extracellular space"/>
    <property type="evidence" value="ECO:0007669"/>
    <property type="project" value="TreeGrafter"/>
</dbReference>
<feature type="signal peptide" evidence="8">
    <location>
        <begin position="1"/>
        <end position="35"/>
    </location>
</feature>
<evidence type="ECO:0000256" key="3">
    <source>
        <dbReference type="ARBA" id="ARBA00014267"/>
    </source>
</evidence>
<dbReference type="GO" id="GO:0071542">
    <property type="term" value="P:dopaminergic neuron differentiation"/>
    <property type="evidence" value="ECO:0007669"/>
    <property type="project" value="TreeGrafter"/>
</dbReference>
<dbReference type="PANTHER" id="PTHR12990:SF5">
    <property type="entry name" value="MESENCEPHALIC ASTROCYTE-DERIVED NEUROTROPHIC FACTOR HOMOLOG"/>
    <property type="match status" value="1"/>
</dbReference>
<evidence type="ECO:0000256" key="6">
    <source>
        <dbReference type="ARBA" id="ARBA00023157"/>
    </source>
</evidence>
<dbReference type="GO" id="GO:0005783">
    <property type="term" value="C:endoplasmic reticulum"/>
    <property type="evidence" value="ECO:0007669"/>
    <property type="project" value="TreeGrafter"/>
</dbReference>
<dbReference type="FunCoup" id="A0A7M7K4R1">
    <property type="interactions" value="350"/>
</dbReference>
<dbReference type="AlphaFoldDB" id="A0A7M7K4R1"/>
<feature type="domain" description="ARMET N-terminal" evidence="10">
    <location>
        <begin position="40"/>
        <end position="136"/>
    </location>
</feature>
<evidence type="ECO:0000259" key="9">
    <source>
        <dbReference type="Pfam" id="PF10208"/>
    </source>
</evidence>
<dbReference type="EnsemblMetazoa" id="XM_022804652">
    <property type="protein sequence ID" value="XP_022660387"/>
    <property type="gene ID" value="LOC111250045"/>
</dbReference>
<dbReference type="FunFam" id="1.10.225.10:FF:000003">
    <property type="entry name" value="Mesencephalic astrocyte-derived neurotrophic factor"/>
    <property type="match status" value="1"/>
</dbReference>
<dbReference type="OrthoDB" id="5597848at2759"/>
<evidence type="ECO:0000256" key="7">
    <source>
        <dbReference type="ARBA" id="ARBA00032923"/>
    </source>
</evidence>
<keyword evidence="6" id="KW-1015">Disulfide bond</keyword>
<keyword evidence="4" id="KW-0964">Secreted</keyword>
<dbReference type="KEGG" id="vde:111250045"/>
<keyword evidence="5 8" id="KW-0732">Signal</keyword>
<dbReference type="RefSeq" id="XP_022660387.1">
    <property type="nucleotide sequence ID" value="XM_022804652.1"/>
</dbReference>
<evidence type="ECO:0000256" key="8">
    <source>
        <dbReference type="SAM" id="SignalP"/>
    </source>
</evidence>
<reference evidence="11" key="1">
    <citation type="submission" date="2021-01" db="UniProtKB">
        <authorList>
            <consortium name="EnsemblMetazoa"/>
        </authorList>
    </citation>
    <scope>IDENTIFICATION</scope>
</reference>
<dbReference type="GeneID" id="111250045"/>
<accession>A0A7M7K4R1</accession>
<evidence type="ECO:0000313" key="11">
    <source>
        <dbReference type="EnsemblMetazoa" id="XP_022660387"/>
    </source>
</evidence>
<dbReference type="InterPro" id="IPR036361">
    <property type="entry name" value="SAP_dom_sf"/>
</dbReference>
<dbReference type="Gene3D" id="1.10.225.10">
    <property type="entry name" value="Saposin-like"/>
    <property type="match status" value="1"/>
</dbReference>
<name>A0A7M7K4R1_VARDE</name>
<evidence type="ECO:0000259" key="10">
    <source>
        <dbReference type="Pfam" id="PF20145"/>
    </source>
</evidence>
<keyword evidence="12" id="KW-1185">Reference proteome</keyword>
<dbReference type="InterPro" id="IPR045333">
    <property type="entry name" value="ARMET-like"/>
</dbReference>
<dbReference type="CTD" id="7873"/>
<evidence type="ECO:0000256" key="5">
    <source>
        <dbReference type="ARBA" id="ARBA00022729"/>
    </source>
</evidence>
<sequence length="187" mass="21257">MFVRSWRTRTSPAMQKTILNLLAALLALAVSSSTALKEGDCEVCVGVIDKLSNLLEPEEKTNMDAIEAKFRDFCENTAKKQDHRFCYYVGGLEESATKIVGELSKPMSWGMPPLKICEKLMKKDAQICDLRYEKTIDLKTVDIKKLKIRDLRKILSDFDDPCDGCVEKSEFVKKVESIRDLQAKQEL</sequence>
<dbReference type="Pfam" id="PF20145">
    <property type="entry name" value="ARMET_N"/>
    <property type="match status" value="1"/>
</dbReference>
<evidence type="ECO:0000256" key="2">
    <source>
        <dbReference type="ARBA" id="ARBA00005617"/>
    </source>
</evidence>